<dbReference type="InterPro" id="IPR054816">
    <property type="entry name" value="Lipoprotein_mollicutes-type_CS"/>
</dbReference>
<dbReference type="NCBIfam" id="NF045950">
    <property type="entry name" value="MAG6090_repeat"/>
    <property type="match status" value="4"/>
</dbReference>
<sequence length="749" mass="87385">MKKLLTILGSIMISTSGAALVIACKTPSTKQPTNSDKNPSNNGDSSNPSGSGENKKPENTKPGESDSNNSTIPVDPKKPDQPDTPKPKPGEKEKDETKPNETNPITPVQPKPTTVIWNSIFRDSPTGADINLNPTKEQIEKEEKRLEELVKNILKDNNKINDQAFNKFVKDHKDWWNKFSKDLKIQIYRDSISGLDINLNPTKQDLEKEEKRLEEWVKEYLDKNKRENQALFDYLIRTKIDEIFSDSPTGLDIKIHYDKDSVKRAEKILDEWVKIYLEKVEKYNKNLFKKHIQSIWDNRVYNYSPTGADINFYLTQEQIDAENKKQEEIINNELQKAKERNIRIHKEGITKLKKAIDEFNLAKAKIENETNKKEKDLISTAEKTITEAKNTLETTKESTNKKLKEIEIKINKFEKDLVDKNIEDEINKSKEAIEDINELLKDSRTLAKEYSEKEKEIDKEVETAKKLETRKNNLETYISQRQGLIESSSNFEKLIQETNTKHEETIKPNKKKLEGIKAKQKMLESIKEDVNDEKNWSYEFYYNFDKTNPFRHNVFSKITTELENSKKEEEELTKLVKQLEEQKQKLINDLVIKKITAKQVKDRLPSLMTELDSITKEKQMLDKHLTEVNPQIVEIKKELESSKRDIENLEKGLQDANKIKDGLIKKLSDAKREITQLESQKVQLEKSLFELEAKTKETIDQTIEDLDQDIQDLDWEVYDDEKKIDDEITKLEKAISQIQEFIKEIEKFY</sequence>
<feature type="coiled-coil region" evidence="1">
    <location>
        <begin position="632"/>
        <end position="744"/>
    </location>
</feature>
<evidence type="ECO:0000256" key="2">
    <source>
        <dbReference type="SAM" id="MobiDB-lite"/>
    </source>
</evidence>
<feature type="compositionally biased region" description="Basic and acidic residues" evidence="2">
    <location>
        <begin position="53"/>
        <end position="64"/>
    </location>
</feature>
<feature type="chain" id="PRO_5044274865" evidence="3">
    <location>
        <begin position="19"/>
        <end position="749"/>
    </location>
</feature>
<feature type="region of interest" description="Disordered" evidence="2">
    <location>
        <begin position="27"/>
        <end position="114"/>
    </location>
</feature>
<keyword evidence="1" id="KW-0175">Coiled coil</keyword>
<organism evidence="4 5">
    <name type="scientific">Mycoplasma mycoides subsp. capri</name>
    <dbReference type="NCBI Taxonomy" id="40477"/>
    <lineage>
        <taxon>Bacteria</taxon>
        <taxon>Bacillati</taxon>
        <taxon>Mycoplasmatota</taxon>
        <taxon>Mollicutes</taxon>
        <taxon>Mycoplasmataceae</taxon>
        <taxon>Mycoplasma</taxon>
    </lineage>
</organism>
<dbReference type="Gene3D" id="1.10.287.1490">
    <property type="match status" value="1"/>
</dbReference>
<feature type="coiled-coil region" evidence="1">
    <location>
        <begin position="349"/>
        <end position="470"/>
    </location>
</feature>
<feature type="coiled-coil region" evidence="1">
    <location>
        <begin position="132"/>
        <end position="163"/>
    </location>
</feature>
<feature type="compositionally biased region" description="Basic and acidic residues" evidence="2">
    <location>
        <begin position="75"/>
        <end position="99"/>
    </location>
</feature>
<dbReference type="RefSeq" id="WP_020862482.1">
    <property type="nucleotide sequence ID" value="NZ_CP012387.1"/>
</dbReference>
<evidence type="ECO:0000313" key="5">
    <source>
        <dbReference type="Proteomes" id="UP000290347"/>
    </source>
</evidence>
<feature type="coiled-coil region" evidence="1">
    <location>
        <begin position="199"/>
        <end position="226"/>
    </location>
</feature>
<evidence type="ECO:0000256" key="3">
    <source>
        <dbReference type="SAM" id="SignalP"/>
    </source>
</evidence>
<protein>
    <submittedName>
        <fullName evidence="4">Lipoprotein</fullName>
    </submittedName>
</protein>
<evidence type="ECO:0000256" key="1">
    <source>
        <dbReference type="SAM" id="Coils"/>
    </source>
</evidence>
<gene>
    <name evidence="4" type="ORF">MMC68T_00088</name>
</gene>
<feature type="compositionally biased region" description="Low complexity" evidence="2">
    <location>
        <begin position="34"/>
        <end position="52"/>
    </location>
</feature>
<keyword evidence="3" id="KW-0732">Signal</keyword>
<evidence type="ECO:0000313" key="4">
    <source>
        <dbReference type="EMBL" id="SRX71077.1"/>
    </source>
</evidence>
<feature type="compositionally biased region" description="Polar residues" evidence="2">
    <location>
        <begin position="100"/>
        <end position="114"/>
    </location>
</feature>
<dbReference type="EMBL" id="LS483515">
    <property type="protein sequence ID" value="SRX71077.1"/>
    <property type="molecule type" value="Genomic_DNA"/>
</dbReference>
<dbReference type="AlphaFoldDB" id="A0AB38GE25"/>
<dbReference type="PROSITE" id="PS51257">
    <property type="entry name" value="PROKAR_LIPOPROTEIN"/>
    <property type="match status" value="1"/>
</dbReference>
<feature type="signal peptide" evidence="3">
    <location>
        <begin position="1"/>
        <end position="18"/>
    </location>
</feature>
<accession>A0AB38GE25</accession>
<feature type="coiled-coil region" evidence="1">
    <location>
        <begin position="562"/>
        <end position="596"/>
    </location>
</feature>
<reference evidence="4 5" key="1">
    <citation type="submission" date="2018-05" db="EMBL/GenBank/DDBJ databases">
        <authorList>
            <person name="Falquet L."/>
            <person name="Falquet L."/>
        </authorList>
    </citation>
    <scope>NUCLEOTIDE SEQUENCE [LARGE SCALE GENOMIC DNA]</scope>
    <source>
        <strain evidence="4 5">GM12</strain>
    </source>
</reference>
<keyword evidence="4" id="KW-0449">Lipoprotein</keyword>
<dbReference type="Proteomes" id="UP000290347">
    <property type="component" value="Chromosome"/>
</dbReference>
<proteinExistence type="predicted"/>
<dbReference type="NCBIfam" id="NF038029">
    <property type="entry name" value="LP_plasma"/>
    <property type="match status" value="1"/>
</dbReference>
<name>A0AB38GE25_MYCMC</name>